<evidence type="ECO:0000259" key="2">
    <source>
        <dbReference type="Pfam" id="PF12697"/>
    </source>
</evidence>
<keyword evidence="1" id="KW-0378">Hydrolase</keyword>
<name>A0A6F8YVK7_9ACTN</name>
<dbReference type="Gene3D" id="3.40.50.1820">
    <property type="entry name" value="alpha/beta hydrolase"/>
    <property type="match status" value="1"/>
</dbReference>
<organism evidence="3 4">
    <name type="scientific">Phytohabitans suffuscus</name>
    <dbReference type="NCBI Taxonomy" id="624315"/>
    <lineage>
        <taxon>Bacteria</taxon>
        <taxon>Bacillati</taxon>
        <taxon>Actinomycetota</taxon>
        <taxon>Actinomycetes</taxon>
        <taxon>Micromonosporales</taxon>
        <taxon>Micromonosporaceae</taxon>
    </lineage>
</organism>
<accession>A0A6F8YVK7</accession>
<dbReference type="PANTHER" id="PTHR43798:SF31">
    <property type="entry name" value="AB HYDROLASE SUPERFAMILY PROTEIN YCLE"/>
    <property type="match status" value="1"/>
</dbReference>
<gene>
    <name evidence="3" type="ORF">Psuf_074220</name>
</gene>
<dbReference type="InterPro" id="IPR050266">
    <property type="entry name" value="AB_hydrolase_sf"/>
</dbReference>
<dbReference type="PRINTS" id="PR00111">
    <property type="entry name" value="ABHYDROLASE"/>
</dbReference>
<dbReference type="PANTHER" id="PTHR43798">
    <property type="entry name" value="MONOACYLGLYCEROL LIPASE"/>
    <property type="match status" value="1"/>
</dbReference>
<dbReference type="EMBL" id="AP022871">
    <property type="protein sequence ID" value="BCB90109.1"/>
    <property type="molecule type" value="Genomic_DNA"/>
</dbReference>
<dbReference type="AlphaFoldDB" id="A0A6F8YVK7"/>
<evidence type="ECO:0000313" key="3">
    <source>
        <dbReference type="EMBL" id="BCB90109.1"/>
    </source>
</evidence>
<dbReference type="Pfam" id="PF12697">
    <property type="entry name" value="Abhydrolase_6"/>
    <property type="match status" value="1"/>
</dbReference>
<dbReference type="RefSeq" id="WP_173162261.1">
    <property type="nucleotide sequence ID" value="NZ_AP022871.1"/>
</dbReference>
<dbReference type="KEGG" id="psuu:Psuf_074220"/>
<dbReference type="InterPro" id="IPR000073">
    <property type="entry name" value="AB_hydrolase_1"/>
</dbReference>
<feature type="domain" description="AB hydrolase-1" evidence="2">
    <location>
        <begin position="29"/>
        <end position="255"/>
    </location>
</feature>
<protein>
    <recommendedName>
        <fullName evidence="2">AB hydrolase-1 domain-containing protein</fullName>
    </recommendedName>
</protein>
<dbReference type="SUPFAM" id="SSF53474">
    <property type="entry name" value="alpha/beta-Hydrolases"/>
    <property type="match status" value="1"/>
</dbReference>
<dbReference type="InterPro" id="IPR029058">
    <property type="entry name" value="AB_hydrolase_fold"/>
</dbReference>
<reference evidence="3 4" key="2">
    <citation type="submission" date="2020-03" db="EMBL/GenBank/DDBJ databases">
        <authorList>
            <person name="Ichikawa N."/>
            <person name="Kimura A."/>
            <person name="Kitahashi Y."/>
            <person name="Uohara A."/>
        </authorList>
    </citation>
    <scope>NUCLEOTIDE SEQUENCE [LARGE SCALE GENOMIC DNA]</scope>
    <source>
        <strain evidence="3 4">NBRC 105367</strain>
    </source>
</reference>
<dbReference type="GO" id="GO:0016020">
    <property type="term" value="C:membrane"/>
    <property type="evidence" value="ECO:0007669"/>
    <property type="project" value="TreeGrafter"/>
</dbReference>
<reference evidence="3 4" key="1">
    <citation type="submission" date="2020-03" db="EMBL/GenBank/DDBJ databases">
        <title>Whole genome shotgun sequence of Phytohabitans suffuscus NBRC 105367.</title>
        <authorList>
            <person name="Komaki H."/>
            <person name="Tamura T."/>
        </authorList>
    </citation>
    <scope>NUCLEOTIDE SEQUENCE [LARGE SCALE GENOMIC DNA]</scope>
    <source>
        <strain evidence="3 4">NBRC 105367</strain>
    </source>
</reference>
<sequence length="265" mass="29991">MIAPMFSPQYARTRSGLMHYVEMGAGEPLVLLHQTPSSWDEFRELMPLLAEKRRVVAPDIIGFGASESIQDHSIERYAEAVLALLDELGLDRVDLLGHQLGGIVAVEVSHQRPERLGRLVLSGTPYVDEEFRRNRPRMHPLSLVEQQDDGRHLMELWVRRSGFYPPARPDLLDRYVRDVLLLEDQAEEGHRAISAYRMEGRTSYPGPVLCIGATADPISYHHVPRLVERLPQARLEVIQGGMVPLMEQMPDEVAALVSKFLDETT</sequence>
<proteinExistence type="predicted"/>
<evidence type="ECO:0000256" key="1">
    <source>
        <dbReference type="ARBA" id="ARBA00022801"/>
    </source>
</evidence>
<dbReference type="Proteomes" id="UP000503011">
    <property type="component" value="Chromosome"/>
</dbReference>
<keyword evidence="4" id="KW-1185">Reference proteome</keyword>
<dbReference type="GO" id="GO:0016787">
    <property type="term" value="F:hydrolase activity"/>
    <property type="evidence" value="ECO:0007669"/>
    <property type="project" value="UniProtKB-KW"/>
</dbReference>
<evidence type="ECO:0000313" key="4">
    <source>
        <dbReference type="Proteomes" id="UP000503011"/>
    </source>
</evidence>